<dbReference type="EMBL" id="LRGB01024856">
    <property type="protein sequence ID" value="KZR96466.1"/>
    <property type="molecule type" value="Genomic_DNA"/>
</dbReference>
<protein>
    <submittedName>
        <fullName evidence="2">Uncharacterized protein</fullName>
    </submittedName>
</protein>
<evidence type="ECO:0000313" key="2">
    <source>
        <dbReference type="EMBL" id="KZR96466.1"/>
    </source>
</evidence>
<dbReference type="AlphaFoldDB" id="A0A164E628"/>
<reference evidence="2 3" key="1">
    <citation type="submission" date="2016-03" db="EMBL/GenBank/DDBJ databases">
        <title>EvidentialGene: Evidence-directed Construction of Genes on Genomes.</title>
        <authorList>
            <person name="Gilbert D.G."/>
            <person name="Choi J.-H."/>
            <person name="Mockaitis K."/>
            <person name="Colbourne J."/>
            <person name="Pfrender M."/>
        </authorList>
    </citation>
    <scope>NUCLEOTIDE SEQUENCE [LARGE SCALE GENOMIC DNA]</scope>
    <source>
        <strain evidence="2 3">Xinb3</strain>
        <tissue evidence="2">Complete organism</tissue>
    </source>
</reference>
<gene>
    <name evidence="2" type="ORF">APZ42_009175</name>
</gene>
<proteinExistence type="predicted"/>
<evidence type="ECO:0000313" key="3">
    <source>
        <dbReference type="Proteomes" id="UP000076858"/>
    </source>
</evidence>
<sequence length="85" mass="9340">MMLDSSPKVTTFPSLPSMNTSSQLLPFTNTSYPLPPSTSLSTAKATRSTKLLKTCLKYNLNQCILCLDAFCVVGVNTRKYKTESI</sequence>
<keyword evidence="3" id="KW-1185">Reference proteome</keyword>
<accession>A0A164E628</accession>
<evidence type="ECO:0000256" key="1">
    <source>
        <dbReference type="SAM" id="MobiDB-lite"/>
    </source>
</evidence>
<dbReference type="Proteomes" id="UP000076858">
    <property type="component" value="Unassembled WGS sequence"/>
</dbReference>
<name>A0A164E628_9CRUS</name>
<comment type="caution">
    <text evidence="2">The sequence shown here is derived from an EMBL/GenBank/DDBJ whole genome shotgun (WGS) entry which is preliminary data.</text>
</comment>
<feature type="region of interest" description="Disordered" evidence="1">
    <location>
        <begin position="1"/>
        <end position="21"/>
    </location>
</feature>
<organism evidence="2 3">
    <name type="scientific">Daphnia magna</name>
    <dbReference type="NCBI Taxonomy" id="35525"/>
    <lineage>
        <taxon>Eukaryota</taxon>
        <taxon>Metazoa</taxon>
        <taxon>Ecdysozoa</taxon>
        <taxon>Arthropoda</taxon>
        <taxon>Crustacea</taxon>
        <taxon>Branchiopoda</taxon>
        <taxon>Diplostraca</taxon>
        <taxon>Cladocera</taxon>
        <taxon>Anomopoda</taxon>
        <taxon>Daphniidae</taxon>
        <taxon>Daphnia</taxon>
    </lineage>
</organism>
<feature type="compositionally biased region" description="Polar residues" evidence="1">
    <location>
        <begin position="7"/>
        <end position="21"/>
    </location>
</feature>